<dbReference type="InterPro" id="IPR036388">
    <property type="entry name" value="WH-like_DNA-bd_sf"/>
</dbReference>
<dbReference type="PANTHER" id="PTHR30136">
    <property type="entry name" value="HELIX-TURN-HELIX TRANSCRIPTIONAL REGULATOR, ICLR FAMILY"/>
    <property type="match status" value="1"/>
</dbReference>
<dbReference type="InterPro" id="IPR012794">
    <property type="entry name" value="PcaR_PcaU"/>
</dbReference>
<feature type="domain" description="HTH iclR-type" evidence="4">
    <location>
        <begin position="11"/>
        <end position="72"/>
    </location>
</feature>
<evidence type="ECO:0000313" key="6">
    <source>
        <dbReference type="EMBL" id="SMG08291.1"/>
    </source>
</evidence>
<dbReference type="PROSITE" id="PS51078">
    <property type="entry name" value="ICLR_ED"/>
    <property type="match status" value="1"/>
</dbReference>
<dbReference type="InterPro" id="IPR029016">
    <property type="entry name" value="GAF-like_dom_sf"/>
</dbReference>
<keyword evidence="7" id="KW-1185">Reference proteome</keyword>
<dbReference type="Pfam" id="PF09339">
    <property type="entry name" value="HTH_IclR"/>
    <property type="match status" value="1"/>
</dbReference>
<dbReference type="OrthoDB" id="9791752at2"/>
<dbReference type="InterPro" id="IPR014757">
    <property type="entry name" value="Tscrpt_reg_IclR_C"/>
</dbReference>
<reference evidence="7" key="1">
    <citation type="submission" date="2017-04" db="EMBL/GenBank/DDBJ databases">
        <authorList>
            <person name="Varghese N."/>
            <person name="Submissions S."/>
        </authorList>
    </citation>
    <scope>NUCLEOTIDE SEQUENCE [LARGE SCALE GENOMIC DNA]</scope>
    <source>
        <strain evidence="7">DSM 4125</strain>
    </source>
</reference>
<dbReference type="GO" id="GO:0003700">
    <property type="term" value="F:DNA-binding transcription factor activity"/>
    <property type="evidence" value="ECO:0007669"/>
    <property type="project" value="TreeGrafter"/>
</dbReference>
<dbReference type="Proteomes" id="UP000193804">
    <property type="component" value="Unassembled WGS sequence"/>
</dbReference>
<evidence type="ECO:0000256" key="2">
    <source>
        <dbReference type="ARBA" id="ARBA00023125"/>
    </source>
</evidence>
<dbReference type="AlphaFoldDB" id="A0A1X7I3K5"/>
<evidence type="ECO:0000259" key="5">
    <source>
        <dbReference type="PROSITE" id="PS51078"/>
    </source>
</evidence>
<dbReference type="PROSITE" id="PS51077">
    <property type="entry name" value="HTH_ICLR"/>
    <property type="match status" value="1"/>
</dbReference>
<sequence length="258" mass="28511">MEPTIKKSDFVQSLEKGLKVISAFDVDNAQMTLTEVAKKVDLTRANARRILLTLQYLGFVSCVDGKQFSLSPKVLTLGYSYLSALPFQELAKPYLKTLAEEVNESCSMSVLDGYDIVYVARVQTNRIMTISLGVGTRLPVYATSMGRVLLAGLPDSEMQSFLRGVKAEKLTTNTITDSEQLIKRIQLVRERGWALADQELEIGVRSIACPIKDKNGKTIAALNISGHASRVSKDEMQETFLPHLKSTVAQIESALHKL</sequence>
<dbReference type="Pfam" id="PF01614">
    <property type="entry name" value="IclR_C"/>
    <property type="match status" value="1"/>
</dbReference>
<dbReference type="GO" id="GO:0003677">
    <property type="term" value="F:DNA binding"/>
    <property type="evidence" value="ECO:0007669"/>
    <property type="project" value="UniProtKB-KW"/>
</dbReference>
<keyword evidence="2" id="KW-0238">DNA-binding</keyword>
<gene>
    <name evidence="6" type="ORF">SAMN05661096_00123</name>
</gene>
<dbReference type="GO" id="GO:0045893">
    <property type="term" value="P:positive regulation of DNA-templated transcription"/>
    <property type="evidence" value="ECO:0007669"/>
    <property type="project" value="InterPro"/>
</dbReference>
<accession>A0A1X7I3K5</accession>
<dbReference type="GO" id="GO:0046278">
    <property type="term" value="P:3,4-dihydroxybenzoate metabolic process"/>
    <property type="evidence" value="ECO:0007669"/>
    <property type="project" value="InterPro"/>
</dbReference>
<organism evidence="6 7">
    <name type="scientific">Marivirga sericea</name>
    <dbReference type="NCBI Taxonomy" id="1028"/>
    <lineage>
        <taxon>Bacteria</taxon>
        <taxon>Pseudomonadati</taxon>
        <taxon>Bacteroidota</taxon>
        <taxon>Cytophagia</taxon>
        <taxon>Cytophagales</taxon>
        <taxon>Marivirgaceae</taxon>
        <taxon>Marivirga</taxon>
    </lineage>
</organism>
<dbReference type="SUPFAM" id="SSF55781">
    <property type="entry name" value="GAF domain-like"/>
    <property type="match status" value="1"/>
</dbReference>
<dbReference type="Gene3D" id="1.10.10.10">
    <property type="entry name" value="Winged helix-like DNA-binding domain superfamily/Winged helix DNA-binding domain"/>
    <property type="match status" value="1"/>
</dbReference>
<name>A0A1X7I3K5_9BACT</name>
<dbReference type="NCBIfam" id="TIGR02431">
    <property type="entry name" value="pcaR_pcaU"/>
    <property type="match status" value="1"/>
</dbReference>
<dbReference type="InterPro" id="IPR050707">
    <property type="entry name" value="HTH_MetabolicPath_Reg"/>
</dbReference>
<dbReference type="RefSeq" id="WP_085515149.1">
    <property type="nucleotide sequence ID" value="NZ_FXAW01000001.1"/>
</dbReference>
<keyword evidence="3" id="KW-0804">Transcription</keyword>
<proteinExistence type="predicted"/>
<dbReference type="InterPro" id="IPR005471">
    <property type="entry name" value="Tscrpt_reg_IclR_N"/>
</dbReference>
<dbReference type="GO" id="GO:0045892">
    <property type="term" value="P:negative regulation of DNA-templated transcription"/>
    <property type="evidence" value="ECO:0007669"/>
    <property type="project" value="TreeGrafter"/>
</dbReference>
<evidence type="ECO:0000259" key="4">
    <source>
        <dbReference type="PROSITE" id="PS51077"/>
    </source>
</evidence>
<evidence type="ECO:0000256" key="1">
    <source>
        <dbReference type="ARBA" id="ARBA00023015"/>
    </source>
</evidence>
<dbReference type="SUPFAM" id="SSF46785">
    <property type="entry name" value="Winged helix' DNA-binding domain"/>
    <property type="match status" value="1"/>
</dbReference>
<dbReference type="EMBL" id="FXAW01000001">
    <property type="protein sequence ID" value="SMG08291.1"/>
    <property type="molecule type" value="Genomic_DNA"/>
</dbReference>
<keyword evidence="1" id="KW-0805">Transcription regulation</keyword>
<dbReference type="STRING" id="1028.SAMN05661096_00123"/>
<dbReference type="Gene3D" id="3.30.450.40">
    <property type="match status" value="1"/>
</dbReference>
<protein>
    <submittedName>
        <fullName evidence="6">Transcriptional regulator, IclR family</fullName>
    </submittedName>
</protein>
<feature type="domain" description="IclR-ED" evidence="5">
    <location>
        <begin position="73"/>
        <end position="257"/>
    </location>
</feature>
<evidence type="ECO:0000256" key="3">
    <source>
        <dbReference type="ARBA" id="ARBA00023163"/>
    </source>
</evidence>
<dbReference type="InterPro" id="IPR036390">
    <property type="entry name" value="WH_DNA-bd_sf"/>
</dbReference>
<evidence type="ECO:0000313" key="7">
    <source>
        <dbReference type="Proteomes" id="UP000193804"/>
    </source>
</evidence>
<dbReference type="SMART" id="SM00346">
    <property type="entry name" value="HTH_ICLR"/>
    <property type="match status" value="1"/>
</dbReference>
<dbReference type="PANTHER" id="PTHR30136:SF34">
    <property type="entry name" value="TRANSCRIPTIONAL REGULATOR"/>
    <property type="match status" value="1"/>
</dbReference>